<dbReference type="KEGG" id="rbu:PG1C_04605"/>
<dbReference type="HOGENOM" id="CLU_056175_5_2_4"/>
<feature type="transmembrane region" description="Helical" evidence="8">
    <location>
        <begin position="188"/>
        <end position="210"/>
    </location>
</feature>
<organism evidence="9 10">
    <name type="scientific">Rugosibacter aromaticivorans</name>
    <dbReference type="NCBI Taxonomy" id="1565605"/>
    <lineage>
        <taxon>Bacteria</taxon>
        <taxon>Pseudomonadati</taxon>
        <taxon>Pseudomonadota</taxon>
        <taxon>Betaproteobacteria</taxon>
        <taxon>Nitrosomonadales</taxon>
        <taxon>Sterolibacteriaceae</taxon>
        <taxon>Rugosibacter</taxon>
    </lineage>
</organism>
<dbReference type="InterPro" id="IPR038770">
    <property type="entry name" value="Na+/solute_symporter_sf"/>
</dbReference>
<dbReference type="PANTHER" id="PTHR36838:SF1">
    <property type="entry name" value="SLR1864 PROTEIN"/>
    <property type="match status" value="1"/>
</dbReference>
<keyword evidence="3" id="KW-0813">Transport</keyword>
<comment type="subcellular location">
    <subcellularLocation>
        <location evidence="1">Cell membrane</location>
        <topology evidence="1">Multi-pass membrane protein</topology>
    </subcellularLocation>
</comment>
<dbReference type="PATRIC" id="fig|1565605.3.peg.969"/>
<evidence type="ECO:0000313" key="9">
    <source>
        <dbReference type="EMBL" id="AJP49414.1"/>
    </source>
</evidence>
<dbReference type="GO" id="GO:0005886">
    <property type="term" value="C:plasma membrane"/>
    <property type="evidence" value="ECO:0007669"/>
    <property type="project" value="UniProtKB-SubCell"/>
</dbReference>
<reference evidence="9 10" key="1">
    <citation type="journal article" date="2015" name="Genome Announc.">
        <title>Complete Genome Sequence of a Novel Bacterium within the Family Rhodocyclaceae That Degrades Polycyclic Aromatic Hydrocarbons.</title>
        <authorList>
            <person name="Singleton D.R."/>
            <person name="Dickey A.N."/>
            <person name="Scholl E.H."/>
            <person name="Wright F.A."/>
            <person name="Aitken M.D."/>
        </authorList>
    </citation>
    <scope>NUCLEOTIDE SEQUENCE [LARGE SCALE GENOMIC DNA]</scope>
    <source>
        <strain evidence="10">PG1-Ca6</strain>
    </source>
</reference>
<dbReference type="Proteomes" id="UP000061603">
    <property type="component" value="Chromosome"/>
</dbReference>
<feature type="transmembrane region" description="Helical" evidence="8">
    <location>
        <begin position="92"/>
        <end position="115"/>
    </location>
</feature>
<dbReference type="InterPro" id="IPR004776">
    <property type="entry name" value="Mem_transp_PIN-like"/>
</dbReference>
<dbReference type="PANTHER" id="PTHR36838">
    <property type="entry name" value="AUXIN EFFLUX CARRIER FAMILY PROTEIN"/>
    <property type="match status" value="1"/>
</dbReference>
<evidence type="ECO:0000256" key="6">
    <source>
        <dbReference type="ARBA" id="ARBA00022989"/>
    </source>
</evidence>
<feature type="transmembrane region" description="Helical" evidence="8">
    <location>
        <begin position="275"/>
        <end position="295"/>
    </location>
</feature>
<feature type="transmembrane region" description="Helical" evidence="8">
    <location>
        <begin position="217"/>
        <end position="240"/>
    </location>
</feature>
<evidence type="ECO:0000256" key="8">
    <source>
        <dbReference type="SAM" id="Phobius"/>
    </source>
</evidence>
<accession>A0A0C5JCB0</accession>
<keyword evidence="10" id="KW-1185">Reference proteome</keyword>
<gene>
    <name evidence="9" type="ORF">PG1C_04605</name>
</gene>
<protein>
    <recommendedName>
        <fullName evidence="11">Transporter</fullName>
    </recommendedName>
</protein>
<keyword evidence="6 8" id="KW-1133">Transmembrane helix</keyword>
<feature type="transmembrane region" description="Helical" evidence="8">
    <location>
        <begin position="127"/>
        <end position="146"/>
    </location>
</feature>
<evidence type="ECO:0000256" key="5">
    <source>
        <dbReference type="ARBA" id="ARBA00022692"/>
    </source>
</evidence>
<sequence>MTLVLLLGVLWRHMSSARLPSAQVRSVLGILIINFVAPALIVEVMLTSNLKQELFQVPASGNVTIMVILLLSLALYVMLLRLHIITRVQAGALVLASTFGNGMGMALPAVSALLGLPQRDIPVVYDLLATVPFVWIIGVLLCAHFGTRVASGGLGKELLRLPPFWALAIALGMRYFGLVLPDPIMKTLHLLGSAAVPLLLLMVGMTLHVGREMRFGLLIPVVGLKLFLSAGLAFGVGHIVGLQGATLAATVLTAAAPPVGVGVALCDRFHLDTELFGTAMTMTTVLYVVLVPWLVSWLA</sequence>
<name>A0A0C5JCB0_9PROT</name>
<evidence type="ECO:0000256" key="3">
    <source>
        <dbReference type="ARBA" id="ARBA00022448"/>
    </source>
</evidence>
<evidence type="ECO:0000256" key="7">
    <source>
        <dbReference type="ARBA" id="ARBA00023136"/>
    </source>
</evidence>
<dbReference type="STRING" id="1565605.PG1C_04605"/>
<feature type="transmembrane region" description="Helical" evidence="8">
    <location>
        <begin position="246"/>
        <end position="266"/>
    </location>
</feature>
<dbReference type="EMBL" id="CP010554">
    <property type="protein sequence ID" value="AJP49414.1"/>
    <property type="molecule type" value="Genomic_DNA"/>
</dbReference>
<dbReference type="GO" id="GO:0055085">
    <property type="term" value="P:transmembrane transport"/>
    <property type="evidence" value="ECO:0007669"/>
    <property type="project" value="InterPro"/>
</dbReference>
<keyword evidence="4" id="KW-1003">Cell membrane</keyword>
<keyword evidence="7 8" id="KW-0472">Membrane</keyword>
<keyword evidence="5 8" id="KW-0812">Transmembrane</keyword>
<dbReference type="Pfam" id="PF03547">
    <property type="entry name" value="Mem_trans"/>
    <property type="match status" value="1"/>
</dbReference>
<evidence type="ECO:0000256" key="2">
    <source>
        <dbReference type="ARBA" id="ARBA00010145"/>
    </source>
</evidence>
<evidence type="ECO:0000313" key="10">
    <source>
        <dbReference type="Proteomes" id="UP000061603"/>
    </source>
</evidence>
<feature type="transmembrane region" description="Helical" evidence="8">
    <location>
        <begin position="59"/>
        <end position="80"/>
    </location>
</feature>
<evidence type="ECO:0008006" key="11">
    <source>
        <dbReference type="Google" id="ProtNLM"/>
    </source>
</evidence>
<evidence type="ECO:0000256" key="1">
    <source>
        <dbReference type="ARBA" id="ARBA00004651"/>
    </source>
</evidence>
<proteinExistence type="inferred from homology"/>
<dbReference type="Gene3D" id="1.20.1530.20">
    <property type="match status" value="1"/>
</dbReference>
<evidence type="ECO:0000256" key="4">
    <source>
        <dbReference type="ARBA" id="ARBA00022475"/>
    </source>
</evidence>
<dbReference type="AlphaFoldDB" id="A0A0C5JCB0"/>
<feature type="transmembrane region" description="Helical" evidence="8">
    <location>
        <begin position="158"/>
        <end position="176"/>
    </location>
</feature>
<comment type="similarity">
    <text evidence="2">Belongs to the auxin efflux carrier (TC 2.A.69) family.</text>
</comment>